<gene>
    <name evidence="1" type="ORF">BDV40DRAFT_307925</name>
</gene>
<dbReference type="OrthoDB" id="4501419at2759"/>
<name>A0A5N6UI43_ASPTM</name>
<dbReference type="Proteomes" id="UP000326950">
    <property type="component" value="Unassembled WGS sequence"/>
</dbReference>
<accession>A0A5N6UI43</accession>
<organism evidence="1 2">
    <name type="scientific">Aspergillus tamarii</name>
    <dbReference type="NCBI Taxonomy" id="41984"/>
    <lineage>
        <taxon>Eukaryota</taxon>
        <taxon>Fungi</taxon>
        <taxon>Dikarya</taxon>
        <taxon>Ascomycota</taxon>
        <taxon>Pezizomycotina</taxon>
        <taxon>Eurotiomycetes</taxon>
        <taxon>Eurotiomycetidae</taxon>
        <taxon>Eurotiales</taxon>
        <taxon>Aspergillaceae</taxon>
        <taxon>Aspergillus</taxon>
        <taxon>Aspergillus subgen. Circumdati</taxon>
    </lineage>
</organism>
<keyword evidence="2" id="KW-1185">Reference proteome</keyword>
<sequence>MQSNTTGKVEILKEAVSRGDLILLYAPAKTACMLLVESSPDSQTSNPKTSSITVREVKVHYRPKPGYCIVSGPDVYHNEEEDEDASGDDISTETGCDTASLPLSAYVARFPAESEVECGVNPHGRDFPDLFGGCAADQSCPVCYGYDFAMNDKIMLREVEEYESRLWGAKSEFAEYRAELRQEIVELVRERYELIDARRQEMCLSRYDVDDIVRSWLKDDDNE</sequence>
<dbReference type="EMBL" id="ML738699">
    <property type="protein sequence ID" value="KAE8158275.1"/>
    <property type="molecule type" value="Genomic_DNA"/>
</dbReference>
<reference evidence="1 2" key="1">
    <citation type="submission" date="2019-04" db="EMBL/GenBank/DDBJ databases">
        <title>Friends and foes A comparative genomics study of 23 Aspergillus species from section Flavi.</title>
        <authorList>
            <consortium name="DOE Joint Genome Institute"/>
            <person name="Kjaerbolling I."/>
            <person name="Vesth T."/>
            <person name="Frisvad J.C."/>
            <person name="Nybo J.L."/>
            <person name="Theobald S."/>
            <person name="Kildgaard S."/>
            <person name="Isbrandt T."/>
            <person name="Kuo A."/>
            <person name="Sato A."/>
            <person name="Lyhne E.K."/>
            <person name="Kogle M.E."/>
            <person name="Wiebenga A."/>
            <person name="Kun R.S."/>
            <person name="Lubbers R.J."/>
            <person name="Makela M.R."/>
            <person name="Barry K."/>
            <person name="Chovatia M."/>
            <person name="Clum A."/>
            <person name="Daum C."/>
            <person name="Haridas S."/>
            <person name="He G."/>
            <person name="LaButti K."/>
            <person name="Lipzen A."/>
            <person name="Mondo S."/>
            <person name="Riley R."/>
            <person name="Salamov A."/>
            <person name="Simmons B.A."/>
            <person name="Magnuson J.K."/>
            <person name="Henrissat B."/>
            <person name="Mortensen U.H."/>
            <person name="Larsen T.O."/>
            <person name="Devries R.P."/>
            <person name="Grigoriev I.V."/>
            <person name="Machida M."/>
            <person name="Baker S.E."/>
            <person name="Andersen M.R."/>
        </authorList>
    </citation>
    <scope>NUCLEOTIDE SEQUENCE [LARGE SCALE GENOMIC DNA]</scope>
    <source>
        <strain evidence="1 2">CBS 117626</strain>
    </source>
</reference>
<dbReference type="AlphaFoldDB" id="A0A5N6UI43"/>
<protein>
    <submittedName>
        <fullName evidence="1">Uncharacterized protein</fullName>
    </submittedName>
</protein>
<proteinExistence type="predicted"/>
<evidence type="ECO:0000313" key="1">
    <source>
        <dbReference type="EMBL" id="KAE8158275.1"/>
    </source>
</evidence>
<evidence type="ECO:0000313" key="2">
    <source>
        <dbReference type="Proteomes" id="UP000326950"/>
    </source>
</evidence>